<accession>B8Y9D3</accession>
<evidence type="ECO:0000313" key="2">
    <source>
        <dbReference type="EMBL" id="ACL54973.1"/>
    </source>
</evidence>
<feature type="compositionally biased region" description="Basic and acidic residues" evidence="1">
    <location>
        <begin position="73"/>
        <end position="97"/>
    </location>
</feature>
<feature type="region of interest" description="Disordered" evidence="1">
    <location>
        <begin position="1"/>
        <end position="147"/>
    </location>
</feature>
<organism evidence="2">
    <name type="scientific">Bombyx mori</name>
    <name type="common">Silk moth</name>
    <dbReference type="NCBI Taxonomy" id="7091"/>
    <lineage>
        <taxon>Eukaryota</taxon>
        <taxon>Metazoa</taxon>
        <taxon>Ecdysozoa</taxon>
        <taxon>Arthropoda</taxon>
        <taxon>Hexapoda</taxon>
        <taxon>Insecta</taxon>
        <taxon>Pterygota</taxon>
        <taxon>Neoptera</taxon>
        <taxon>Endopterygota</taxon>
        <taxon>Lepidoptera</taxon>
        <taxon>Glossata</taxon>
        <taxon>Ditrysia</taxon>
        <taxon>Bombycoidea</taxon>
        <taxon>Bombycidae</taxon>
        <taxon>Bombycinae</taxon>
        <taxon>Bombyx</taxon>
    </lineage>
</organism>
<name>B8Y9D3_BOMMO</name>
<protein>
    <submittedName>
        <fullName evidence="2">Vasa-like protein</fullName>
    </submittedName>
</protein>
<feature type="compositionally biased region" description="Gly residues" evidence="1">
    <location>
        <begin position="103"/>
        <end position="115"/>
    </location>
</feature>
<dbReference type="Gene3D" id="3.40.50.300">
    <property type="entry name" value="P-loop containing nucleotide triphosphate hydrolases"/>
    <property type="match status" value="1"/>
</dbReference>
<dbReference type="InterPro" id="IPR027417">
    <property type="entry name" value="P-loop_NTPase"/>
</dbReference>
<sequence>MDDDWDDSCEAVVVPPPPLQNHDSVDEGHSLSRGRGFPSFNEDDEKENGYGERRGRGGRGGGRGRGGRGGRGGSREQHSDYETNGDHDDRGRGERGRGRGRGGRGGGRGGGGGGGDRNDYEDNEIGENGETKKPVTYVPPEPTNDEYVHRIGRTGRVGNRGKAVSFYDSDQDLALVADLSKILRQADQSVPDFLKGGGTATFKGNKYGGSDVRNFNNANTAVVDQGQEPEEEW</sequence>
<dbReference type="AlphaFoldDB" id="B8Y9D3"/>
<feature type="compositionally biased region" description="Gly residues" evidence="1">
    <location>
        <begin position="58"/>
        <end position="72"/>
    </location>
</feature>
<evidence type="ECO:0000256" key="1">
    <source>
        <dbReference type="SAM" id="MobiDB-lite"/>
    </source>
</evidence>
<dbReference type="SUPFAM" id="SSF52540">
    <property type="entry name" value="P-loop containing nucleoside triphosphate hydrolases"/>
    <property type="match status" value="1"/>
</dbReference>
<reference evidence="2" key="1">
    <citation type="journal article" date="2012" name="Mol. Biol. Rep.">
        <title>Alternative splicing, expression patterns and promoter characters of vasa-like gene from the silkworm, Bombyx mori.</title>
        <authorList>
            <person name="Cao G."/>
            <person name="Zhang Y."/>
            <person name="Xue R."/>
            <person name="Zhu Y."/>
            <person name="Wei Y."/>
            <person name="Zheng X."/>
            <person name="Gong C."/>
        </authorList>
    </citation>
    <scope>NUCLEOTIDE SEQUENCE</scope>
    <source>
        <strain evidence="2">Dazao</strain>
    </source>
</reference>
<proteinExistence type="evidence at transcript level"/>
<dbReference type="EMBL" id="FJ502825">
    <property type="protein sequence ID" value="ACL54973.1"/>
    <property type="molecule type" value="mRNA"/>
</dbReference>